<dbReference type="AlphaFoldDB" id="A0A1F6V1C9"/>
<reference evidence="2 3" key="1">
    <citation type="journal article" date="2016" name="Nat. Commun.">
        <title>Thousands of microbial genomes shed light on interconnected biogeochemical processes in an aquifer system.</title>
        <authorList>
            <person name="Anantharaman K."/>
            <person name="Brown C.T."/>
            <person name="Hug L.A."/>
            <person name="Sharon I."/>
            <person name="Castelle C.J."/>
            <person name="Probst A.J."/>
            <person name="Thomas B.C."/>
            <person name="Singh A."/>
            <person name="Wilkins M.J."/>
            <person name="Karaoz U."/>
            <person name="Brodie E.L."/>
            <person name="Williams K.H."/>
            <person name="Hubbard S.S."/>
            <person name="Banfield J.F."/>
        </authorList>
    </citation>
    <scope>NUCLEOTIDE SEQUENCE [LARGE SCALE GENOMIC DNA]</scope>
</reference>
<dbReference type="EMBL" id="MFTN01000004">
    <property type="protein sequence ID" value="OGI63445.1"/>
    <property type="molecule type" value="Genomic_DNA"/>
</dbReference>
<name>A0A1F6V1C9_9BACT</name>
<dbReference type="STRING" id="1801737.A2818_00775"/>
<organism evidence="2 3">
    <name type="scientific">Candidatus Nomurabacteria bacterium RIFCSPHIGHO2_01_FULL_40_12</name>
    <dbReference type="NCBI Taxonomy" id="1801737"/>
    <lineage>
        <taxon>Bacteria</taxon>
        <taxon>Candidatus Nomuraibacteriota</taxon>
    </lineage>
</organism>
<evidence type="ECO:0000313" key="3">
    <source>
        <dbReference type="Proteomes" id="UP000177602"/>
    </source>
</evidence>
<keyword evidence="1" id="KW-0812">Transmembrane</keyword>
<keyword evidence="1" id="KW-0472">Membrane</keyword>
<comment type="caution">
    <text evidence="2">The sequence shown here is derived from an EMBL/GenBank/DDBJ whole genome shotgun (WGS) entry which is preliminary data.</text>
</comment>
<dbReference type="Proteomes" id="UP000177602">
    <property type="component" value="Unassembled WGS sequence"/>
</dbReference>
<evidence type="ECO:0000256" key="1">
    <source>
        <dbReference type="SAM" id="Phobius"/>
    </source>
</evidence>
<proteinExistence type="predicted"/>
<feature type="transmembrane region" description="Helical" evidence="1">
    <location>
        <begin position="28"/>
        <end position="50"/>
    </location>
</feature>
<accession>A0A1F6V1C9</accession>
<evidence type="ECO:0000313" key="2">
    <source>
        <dbReference type="EMBL" id="OGI63445.1"/>
    </source>
</evidence>
<gene>
    <name evidence="2" type="ORF">A2818_00775</name>
</gene>
<sequence length="202" mass="22684">MEQNFQTSFIPKKPIIAERATVSRPVGFLMIVSIFILFTVLVATAGLYFYKGIVAKNLAVMERSLIQAKNRFEPSKITELQVLDKRLRAANEILSQHISITPVFEALEAVTMKNVRYTKFNYNLGEGKDAKVIIKMSGLAVGYRSVALQSELFATNIITNNNFIDPVFSNLALDNNGNVLFDLEFSVDPSFVDYKQMLENSS</sequence>
<keyword evidence="1" id="KW-1133">Transmembrane helix</keyword>
<protein>
    <submittedName>
        <fullName evidence="2">Uncharacterized protein</fullName>
    </submittedName>
</protein>